<dbReference type="eggNOG" id="COG1360">
    <property type="taxonomic scope" value="Bacteria"/>
</dbReference>
<keyword evidence="11" id="KW-1185">Reference proteome</keyword>
<comment type="subcellular location">
    <subcellularLocation>
        <location evidence="1">Cell membrane</location>
        <topology evidence="1">Single-pass membrane protein</topology>
    </subcellularLocation>
</comment>
<keyword evidence="4 8" id="KW-0812">Transmembrane</keyword>
<dbReference type="HOGENOM" id="CLU_016890_0_1_9"/>
<feature type="transmembrane region" description="Helical" evidence="8">
    <location>
        <begin position="21"/>
        <end position="41"/>
    </location>
</feature>
<dbReference type="STRING" id="871963.Desdi_0217"/>
<sequence>MKRHKKEHHEEHMDETWLVPYSDILTLLLALFIILFAASQIDQKKYESIMSGFNSAFTGGPSVFESTSEMNINITDDNAGKNNEQITTETDRLALGRLREEQDMMAIKTRIDQYIGENNLTAQLETSITGEKLIISIRDYALFDSGSALVKTEAQKLAFIISDVLREYTNYNIEVAGHTDNLPINTPAFPTNWDLSVQRSLNFMKNLLQSGDLDQSRFRSIGYAEYNPIASNDTEAGRAANRRVEVNIIRNFGR</sequence>
<evidence type="ECO:0000256" key="2">
    <source>
        <dbReference type="ARBA" id="ARBA00008914"/>
    </source>
</evidence>
<keyword evidence="10" id="KW-0966">Cell projection</keyword>
<protein>
    <submittedName>
        <fullName evidence="10">Flagellar motor protein</fullName>
    </submittedName>
</protein>
<dbReference type="InterPro" id="IPR036737">
    <property type="entry name" value="OmpA-like_sf"/>
</dbReference>
<reference evidence="11" key="1">
    <citation type="submission" date="2012-02" db="EMBL/GenBank/DDBJ databases">
        <title>Complete sequence of Desulfitobacterium dichloroeliminans LMG P-21439.</title>
        <authorList>
            <person name="Lucas S."/>
            <person name="Han J."/>
            <person name="Lapidus A."/>
            <person name="Cheng J.-F."/>
            <person name="Goodwin L."/>
            <person name="Pitluck S."/>
            <person name="Peters L."/>
            <person name="Ovchinnikova G."/>
            <person name="Teshima H."/>
            <person name="Detter J.C."/>
            <person name="Han C."/>
            <person name="Tapia R."/>
            <person name="Land M."/>
            <person name="Hauser L."/>
            <person name="Kyrpides N."/>
            <person name="Ivanova N."/>
            <person name="Pagani I."/>
            <person name="Kruse T."/>
            <person name="de Vos W.M."/>
            <person name="Boon N."/>
            <person name="Smidt H."/>
            <person name="Woyke T."/>
        </authorList>
    </citation>
    <scope>NUCLEOTIDE SEQUENCE [LARGE SCALE GENOMIC DNA]</scope>
    <source>
        <strain evidence="11">LMG P-21439 / DCA1</strain>
    </source>
</reference>
<evidence type="ECO:0000259" key="9">
    <source>
        <dbReference type="PROSITE" id="PS51123"/>
    </source>
</evidence>
<feature type="domain" description="OmpA-like" evidence="9">
    <location>
        <begin position="130"/>
        <end position="252"/>
    </location>
</feature>
<dbReference type="InterPro" id="IPR006665">
    <property type="entry name" value="OmpA-like"/>
</dbReference>
<evidence type="ECO:0000256" key="4">
    <source>
        <dbReference type="ARBA" id="ARBA00022692"/>
    </source>
</evidence>
<dbReference type="RefSeq" id="WP_015260778.1">
    <property type="nucleotide sequence ID" value="NC_019903.1"/>
</dbReference>
<organism evidence="10 11">
    <name type="scientific">Desulfitobacterium dichloroeliminans (strain LMG P-21439 / DCA1)</name>
    <dbReference type="NCBI Taxonomy" id="871963"/>
    <lineage>
        <taxon>Bacteria</taxon>
        <taxon>Bacillati</taxon>
        <taxon>Bacillota</taxon>
        <taxon>Clostridia</taxon>
        <taxon>Eubacteriales</taxon>
        <taxon>Desulfitobacteriaceae</taxon>
        <taxon>Desulfitobacterium</taxon>
    </lineage>
</organism>
<dbReference type="Pfam" id="PF00691">
    <property type="entry name" value="OmpA"/>
    <property type="match status" value="1"/>
</dbReference>
<accession>L0F522</accession>
<dbReference type="PANTHER" id="PTHR30329:SF21">
    <property type="entry name" value="LIPOPROTEIN YIAD-RELATED"/>
    <property type="match status" value="1"/>
</dbReference>
<dbReference type="Pfam" id="PF13677">
    <property type="entry name" value="MotB_plug"/>
    <property type="match status" value="1"/>
</dbReference>
<name>L0F522_DESDL</name>
<keyword evidence="3" id="KW-1003">Cell membrane</keyword>
<dbReference type="InterPro" id="IPR025713">
    <property type="entry name" value="MotB-like_N_dom"/>
</dbReference>
<evidence type="ECO:0000313" key="10">
    <source>
        <dbReference type="EMBL" id="AGA67771.1"/>
    </source>
</evidence>
<evidence type="ECO:0000256" key="1">
    <source>
        <dbReference type="ARBA" id="ARBA00004162"/>
    </source>
</evidence>
<keyword evidence="5 8" id="KW-1133">Transmembrane helix</keyword>
<comment type="similarity">
    <text evidence="2">Belongs to the MotB family.</text>
</comment>
<evidence type="ECO:0000256" key="7">
    <source>
        <dbReference type="PROSITE-ProRule" id="PRU00473"/>
    </source>
</evidence>
<dbReference type="KEGG" id="ddl:Desdi_0217"/>
<evidence type="ECO:0000256" key="3">
    <source>
        <dbReference type="ARBA" id="ARBA00022475"/>
    </source>
</evidence>
<evidence type="ECO:0000256" key="6">
    <source>
        <dbReference type="ARBA" id="ARBA00023136"/>
    </source>
</evidence>
<dbReference type="EMBL" id="CP003344">
    <property type="protein sequence ID" value="AGA67771.1"/>
    <property type="molecule type" value="Genomic_DNA"/>
</dbReference>
<dbReference type="Proteomes" id="UP000010797">
    <property type="component" value="Chromosome"/>
</dbReference>
<dbReference type="SUPFAM" id="SSF103088">
    <property type="entry name" value="OmpA-like"/>
    <property type="match status" value="1"/>
</dbReference>
<dbReference type="PROSITE" id="PS51123">
    <property type="entry name" value="OMPA_2"/>
    <property type="match status" value="1"/>
</dbReference>
<dbReference type="GO" id="GO:0005886">
    <property type="term" value="C:plasma membrane"/>
    <property type="evidence" value="ECO:0007669"/>
    <property type="project" value="UniProtKB-SubCell"/>
</dbReference>
<keyword evidence="10" id="KW-0969">Cilium</keyword>
<dbReference type="InterPro" id="IPR050330">
    <property type="entry name" value="Bact_OuterMem_StrucFunc"/>
</dbReference>
<proteinExistence type="inferred from homology"/>
<evidence type="ECO:0000256" key="5">
    <source>
        <dbReference type="ARBA" id="ARBA00022989"/>
    </source>
</evidence>
<keyword evidence="10" id="KW-0282">Flagellum</keyword>
<dbReference type="PANTHER" id="PTHR30329">
    <property type="entry name" value="STATOR ELEMENT OF FLAGELLAR MOTOR COMPLEX"/>
    <property type="match status" value="1"/>
</dbReference>
<gene>
    <name evidence="10" type="ordered locus">Desdi_0217</name>
</gene>
<dbReference type="CDD" id="cd07185">
    <property type="entry name" value="OmpA_C-like"/>
    <property type="match status" value="1"/>
</dbReference>
<dbReference type="OrthoDB" id="9815217at2"/>
<keyword evidence="6 7" id="KW-0472">Membrane</keyword>
<evidence type="ECO:0000313" key="11">
    <source>
        <dbReference type="Proteomes" id="UP000010797"/>
    </source>
</evidence>
<evidence type="ECO:0000256" key="8">
    <source>
        <dbReference type="SAM" id="Phobius"/>
    </source>
</evidence>
<dbReference type="Gene3D" id="3.30.1330.60">
    <property type="entry name" value="OmpA-like domain"/>
    <property type="match status" value="1"/>
</dbReference>
<dbReference type="AlphaFoldDB" id="L0F522"/>